<dbReference type="EMBL" id="HE796683">
    <property type="protein sequence ID" value="CCH02001.1"/>
    <property type="molecule type" value="Genomic_DNA"/>
</dbReference>
<proteinExistence type="predicted"/>
<dbReference type="KEGG" id="fae:FAES_4000"/>
<evidence type="ECO:0000313" key="1">
    <source>
        <dbReference type="EMBL" id="CCH02001.1"/>
    </source>
</evidence>
<evidence type="ECO:0000313" key="2">
    <source>
        <dbReference type="Proteomes" id="UP000011058"/>
    </source>
</evidence>
<dbReference type="AlphaFoldDB" id="I0KCZ8"/>
<dbReference type="eggNOG" id="ENOG502ZR7P">
    <property type="taxonomic scope" value="Bacteria"/>
</dbReference>
<keyword evidence="2" id="KW-1185">Reference proteome</keyword>
<name>I0KCZ8_9BACT</name>
<dbReference type="HOGENOM" id="CLU_554072_0_0_10"/>
<gene>
    <name evidence="1" type="ORF">FAES_4000</name>
</gene>
<dbReference type="Proteomes" id="UP000011058">
    <property type="component" value="Chromosome"/>
</dbReference>
<dbReference type="RefSeq" id="WP_015333100.1">
    <property type="nucleotide sequence ID" value="NC_020054.1"/>
</dbReference>
<reference evidence="1 2" key="1">
    <citation type="journal article" date="2012" name="J. Bacteriol.">
        <title>Genome Sequence of Fibrella aestuarina BUZ 2T, a Filamentous Marine Bacterium.</title>
        <authorList>
            <person name="Filippini M."/>
            <person name="Qi W."/>
            <person name="Blom J."/>
            <person name="Goesmann A."/>
            <person name="Smits T.H."/>
            <person name="Bagheri H.C."/>
        </authorList>
    </citation>
    <scope>NUCLEOTIDE SEQUENCE [LARGE SCALE GENOMIC DNA]</scope>
    <source>
        <strain evidence="2">BUZ 2T</strain>
    </source>
</reference>
<organism evidence="1 2">
    <name type="scientific">Fibrella aestuarina BUZ 2</name>
    <dbReference type="NCBI Taxonomy" id="1166018"/>
    <lineage>
        <taxon>Bacteria</taxon>
        <taxon>Pseudomonadati</taxon>
        <taxon>Bacteroidota</taxon>
        <taxon>Cytophagia</taxon>
        <taxon>Cytophagales</taxon>
        <taxon>Spirosomataceae</taxon>
        <taxon>Fibrella</taxon>
    </lineage>
</organism>
<dbReference type="PROSITE" id="PS51257">
    <property type="entry name" value="PROKAR_LIPOPROTEIN"/>
    <property type="match status" value="1"/>
</dbReference>
<sequence length="492" mass="55108">MKLTTLKRSLILNALLIGIVLVSCKETDIDGLAPAGNQLTVSLAKELYTNKYKGGRSGYDESIFGNPDWAKSIELKDKNGNTFIQTPLNHQNTVITVSSSDASATASHSSQLVNPIPSRQLVLYKNEKGDPIFRVMETVPDANVDLKRGDLLSGEVSYYDLTTRRLLDGFKYVDGKPTKFFRTAVGRDLLANNKARGGYQWVERLKCYYNINWGETQPDGATAYAHYEYANPYEGCTPQVYIGSHWYINWSSEIVYEAVWNDNYYGTDIPPGSGNPPTGGGPSPGSGDILDKIVRTNSLDNAAQQKLRDVLKEYVKNCYNKAVYDYFSNRNLKFDFSINPNSQTPAYFSYSNGSIAFQSSNTIELGTLTEELFHAYQDHYYGGLAQYSNTGRSNIEFEAKLGADIVRVLNNEGCCMTVNPSDAINTEYYQWIISITDGGTKFPSNYAQIQDRYFYFLQQFKNTFPAYNFPTNANLLPNAMLSNVNQSNCGKR</sequence>
<accession>I0KCZ8</accession>
<dbReference type="OrthoDB" id="1095806at2"/>
<protein>
    <submittedName>
        <fullName evidence="1">Uncharacterized protein</fullName>
    </submittedName>
</protein>